<evidence type="ECO:0000313" key="1">
    <source>
        <dbReference type="EMBL" id="GBP06871.1"/>
    </source>
</evidence>
<keyword evidence="2" id="KW-1185">Reference proteome</keyword>
<dbReference type="Proteomes" id="UP000299102">
    <property type="component" value="Unassembled WGS sequence"/>
</dbReference>
<name>A0A4C1T0T8_EUMVA</name>
<evidence type="ECO:0000313" key="2">
    <source>
        <dbReference type="Proteomes" id="UP000299102"/>
    </source>
</evidence>
<protein>
    <submittedName>
        <fullName evidence="1">Uncharacterized protein</fullName>
    </submittedName>
</protein>
<proteinExistence type="predicted"/>
<accession>A0A4C1T0T8</accession>
<gene>
    <name evidence="1" type="ORF">EVAR_62950_1</name>
</gene>
<dbReference type="EMBL" id="BGZK01004099">
    <property type="protein sequence ID" value="GBP06871.1"/>
    <property type="molecule type" value="Genomic_DNA"/>
</dbReference>
<dbReference type="AlphaFoldDB" id="A0A4C1T0T8"/>
<reference evidence="1 2" key="1">
    <citation type="journal article" date="2019" name="Commun. Biol.">
        <title>The bagworm genome reveals a unique fibroin gene that provides high tensile strength.</title>
        <authorList>
            <person name="Kono N."/>
            <person name="Nakamura H."/>
            <person name="Ohtoshi R."/>
            <person name="Tomita M."/>
            <person name="Numata K."/>
            <person name="Arakawa K."/>
        </authorList>
    </citation>
    <scope>NUCLEOTIDE SEQUENCE [LARGE SCALE GENOMIC DNA]</scope>
</reference>
<comment type="caution">
    <text evidence="1">The sequence shown here is derived from an EMBL/GenBank/DDBJ whole genome shotgun (WGS) entry which is preliminary data.</text>
</comment>
<sequence>MPGLSVSASPQADNTPCLSFGVIARLINRRKTAEEPSRNVAIFFRKKKEEAHATYPQSNNGASPGRDIFPAARLNIATFGGRYFVRLRDIGPLKCAVSDPAAQRINLHNINTY</sequence>
<organism evidence="1 2">
    <name type="scientific">Eumeta variegata</name>
    <name type="common">Bagworm moth</name>
    <name type="synonym">Eumeta japonica</name>
    <dbReference type="NCBI Taxonomy" id="151549"/>
    <lineage>
        <taxon>Eukaryota</taxon>
        <taxon>Metazoa</taxon>
        <taxon>Ecdysozoa</taxon>
        <taxon>Arthropoda</taxon>
        <taxon>Hexapoda</taxon>
        <taxon>Insecta</taxon>
        <taxon>Pterygota</taxon>
        <taxon>Neoptera</taxon>
        <taxon>Endopterygota</taxon>
        <taxon>Lepidoptera</taxon>
        <taxon>Glossata</taxon>
        <taxon>Ditrysia</taxon>
        <taxon>Tineoidea</taxon>
        <taxon>Psychidae</taxon>
        <taxon>Oiketicinae</taxon>
        <taxon>Eumeta</taxon>
    </lineage>
</organism>